<feature type="compositionally biased region" description="Polar residues" evidence="7">
    <location>
        <begin position="1"/>
        <end position="14"/>
    </location>
</feature>
<feature type="domain" description="Myb-like" evidence="8">
    <location>
        <begin position="32"/>
        <end position="83"/>
    </location>
</feature>
<evidence type="ECO:0000256" key="7">
    <source>
        <dbReference type="SAM" id="MobiDB-lite"/>
    </source>
</evidence>
<evidence type="ECO:0000256" key="5">
    <source>
        <dbReference type="ARBA" id="ARBA00023163"/>
    </source>
</evidence>
<dbReference type="EMBL" id="GHES01012175">
    <property type="protein sequence ID" value="MPA42734.1"/>
    <property type="molecule type" value="Transcribed_RNA"/>
</dbReference>
<feature type="domain" description="HTH myb-type" evidence="9">
    <location>
        <begin position="84"/>
        <end position="139"/>
    </location>
</feature>
<dbReference type="PROSITE" id="PS50090">
    <property type="entry name" value="MYB_LIKE"/>
    <property type="match status" value="3"/>
</dbReference>
<evidence type="ECO:0000313" key="10">
    <source>
        <dbReference type="EMBL" id="MPA42734.1"/>
    </source>
</evidence>
<feature type="region of interest" description="Disordered" evidence="7">
    <location>
        <begin position="209"/>
        <end position="244"/>
    </location>
</feature>
<feature type="compositionally biased region" description="Basic and acidic residues" evidence="7">
    <location>
        <begin position="739"/>
        <end position="758"/>
    </location>
</feature>
<keyword evidence="4" id="KW-0238">DNA-binding</keyword>
<accession>A0A5B6ZF77</accession>
<dbReference type="InterPro" id="IPR009057">
    <property type="entry name" value="Homeodomain-like_sf"/>
</dbReference>
<evidence type="ECO:0000256" key="4">
    <source>
        <dbReference type="ARBA" id="ARBA00023125"/>
    </source>
</evidence>
<feature type="compositionally biased region" description="Polar residues" evidence="7">
    <location>
        <begin position="726"/>
        <end position="738"/>
    </location>
</feature>
<keyword evidence="5" id="KW-0804">Transcription</keyword>
<dbReference type="InterPro" id="IPR001005">
    <property type="entry name" value="SANT/Myb"/>
</dbReference>
<dbReference type="FunFam" id="1.10.10.60:FF:000010">
    <property type="entry name" value="Transcriptional activator Myb isoform A"/>
    <property type="match status" value="1"/>
</dbReference>
<feature type="region of interest" description="Disordered" evidence="7">
    <location>
        <begin position="852"/>
        <end position="882"/>
    </location>
</feature>
<dbReference type="FunFam" id="1.10.10.60:FF:000324">
    <property type="entry name" value="Transcription factor MYB3R-2"/>
    <property type="match status" value="1"/>
</dbReference>
<keyword evidence="3" id="KW-0805">Transcription regulation</keyword>
<feature type="compositionally biased region" description="Polar residues" evidence="7">
    <location>
        <begin position="29"/>
        <end position="39"/>
    </location>
</feature>
<feature type="domain" description="Myb-like" evidence="8">
    <location>
        <begin position="136"/>
        <end position="186"/>
    </location>
</feature>
<dbReference type="Pfam" id="PF00249">
    <property type="entry name" value="Myb_DNA-binding"/>
    <property type="match status" value="3"/>
</dbReference>
<evidence type="ECO:0000256" key="3">
    <source>
        <dbReference type="ARBA" id="ARBA00023015"/>
    </source>
</evidence>
<feature type="region of interest" description="Disordered" evidence="7">
    <location>
        <begin position="718"/>
        <end position="797"/>
    </location>
</feature>
<evidence type="ECO:0000256" key="2">
    <source>
        <dbReference type="ARBA" id="ARBA00022737"/>
    </source>
</evidence>
<evidence type="ECO:0000256" key="1">
    <source>
        <dbReference type="ARBA" id="ARBA00004123"/>
    </source>
</evidence>
<dbReference type="SMART" id="SM00717">
    <property type="entry name" value="SANT"/>
    <property type="match status" value="3"/>
</dbReference>
<feature type="domain" description="HTH myb-type" evidence="9">
    <location>
        <begin position="32"/>
        <end position="83"/>
    </location>
</feature>
<dbReference type="Gene3D" id="1.10.10.60">
    <property type="entry name" value="Homeodomain-like"/>
    <property type="match status" value="3"/>
</dbReference>
<dbReference type="GO" id="GO:0000981">
    <property type="term" value="F:DNA-binding transcription factor activity, RNA polymerase II-specific"/>
    <property type="evidence" value="ECO:0007669"/>
    <property type="project" value="TreeGrafter"/>
</dbReference>
<feature type="compositionally biased region" description="Basic and acidic residues" evidence="7">
    <location>
        <begin position="766"/>
        <end position="782"/>
    </location>
</feature>
<dbReference type="CDD" id="cd00167">
    <property type="entry name" value="SANT"/>
    <property type="match status" value="3"/>
</dbReference>
<name>A0A5B6ZF77_DAVIN</name>
<dbReference type="GO" id="GO:0005634">
    <property type="term" value="C:nucleus"/>
    <property type="evidence" value="ECO:0007669"/>
    <property type="project" value="UniProtKB-SubCell"/>
</dbReference>
<evidence type="ECO:0000259" key="8">
    <source>
        <dbReference type="PROSITE" id="PS50090"/>
    </source>
</evidence>
<protein>
    <submittedName>
        <fullName evidence="10">Putative myb-related protein 3R-1-like isoform X1</fullName>
    </submittedName>
</protein>
<organism evidence="10">
    <name type="scientific">Davidia involucrata</name>
    <name type="common">Dove tree</name>
    <dbReference type="NCBI Taxonomy" id="16924"/>
    <lineage>
        <taxon>Eukaryota</taxon>
        <taxon>Viridiplantae</taxon>
        <taxon>Streptophyta</taxon>
        <taxon>Embryophyta</taxon>
        <taxon>Tracheophyta</taxon>
        <taxon>Spermatophyta</taxon>
        <taxon>Magnoliopsida</taxon>
        <taxon>eudicotyledons</taxon>
        <taxon>Gunneridae</taxon>
        <taxon>Pentapetalae</taxon>
        <taxon>asterids</taxon>
        <taxon>Cornales</taxon>
        <taxon>Nyssaceae</taxon>
        <taxon>Davidia</taxon>
    </lineage>
</organism>
<feature type="domain" description="HTH myb-type" evidence="9">
    <location>
        <begin position="140"/>
        <end position="190"/>
    </location>
</feature>
<dbReference type="InterPro" id="IPR050560">
    <property type="entry name" value="MYB_TF"/>
</dbReference>
<evidence type="ECO:0000256" key="6">
    <source>
        <dbReference type="ARBA" id="ARBA00023242"/>
    </source>
</evidence>
<proteinExistence type="predicted"/>
<feature type="region of interest" description="Disordered" evidence="7">
    <location>
        <begin position="1"/>
        <end position="41"/>
    </location>
</feature>
<feature type="compositionally biased region" description="Basic and acidic residues" evidence="7">
    <location>
        <begin position="684"/>
        <end position="693"/>
    </location>
</feature>
<dbReference type="PANTHER" id="PTHR45614:SF266">
    <property type="entry name" value="TRANSCRIPTION FACTOR MYB3R-4"/>
    <property type="match status" value="1"/>
</dbReference>
<dbReference type="PROSITE" id="PS51294">
    <property type="entry name" value="HTH_MYB"/>
    <property type="match status" value="3"/>
</dbReference>
<feature type="compositionally biased region" description="Polar residues" evidence="7">
    <location>
        <begin position="854"/>
        <end position="876"/>
    </location>
</feature>
<dbReference type="PANTHER" id="PTHR45614">
    <property type="entry name" value="MYB PROTEIN-RELATED"/>
    <property type="match status" value="1"/>
</dbReference>
<comment type="subcellular location">
    <subcellularLocation>
        <location evidence="1">Nucleus</location>
    </subcellularLocation>
</comment>
<feature type="region of interest" description="Disordered" evidence="7">
    <location>
        <begin position="676"/>
        <end position="698"/>
    </location>
</feature>
<feature type="domain" description="Myb-like" evidence="8">
    <location>
        <begin position="84"/>
        <end position="135"/>
    </location>
</feature>
<reference evidence="10" key="1">
    <citation type="submission" date="2019-08" db="EMBL/GenBank/DDBJ databases">
        <title>Reference gene set and small RNA set construction with multiple tissues from Davidia involucrata Baill.</title>
        <authorList>
            <person name="Yang H."/>
            <person name="Zhou C."/>
            <person name="Li G."/>
            <person name="Wang J."/>
            <person name="Gao P."/>
            <person name="Wang M."/>
            <person name="Wang R."/>
            <person name="Zhao Y."/>
        </authorList>
    </citation>
    <scope>NUCLEOTIDE SEQUENCE</scope>
    <source>
        <tissue evidence="10">Mixed with DoveR01_LX</tissue>
    </source>
</reference>
<feature type="compositionally biased region" description="Polar residues" evidence="7">
    <location>
        <begin position="209"/>
        <end position="228"/>
    </location>
</feature>
<gene>
    <name evidence="10" type="ORF">Din_012175</name>
</gene>
<evidence type="ECO:0000259" key="9">
    <source>
        <dbReference type="PROSITE" id="PS51294"/>
    </source>
</evidence>
<dbReference type="GO" id="GO:0000978">
    <property type="term" value="F:RNA polymerase II cis-regulatory region sequence-specific DNA binding"/>
    <property type="evidence" value="ECO:0007669"/>
    <property type="project" value="TreeGrafter"/>
</dbReference>
<dbReference type="FunFam" id="1.10.10.60:FF:000016">
    <property type="entry name" value="Transcriptional activator Myb isoform A"/>
    <property type="match status" value="1"/>
</dbReference>
<keyword evidence="6" id="KW-0539">Nucleus</keyword>
<dbReference type="AlphaFoldDB" id="A0A5B6ZF77"/>
<dbReference type="SUPFAM" id="SSF46689">
    <property type="entry name" value="Homeodomain-like"/>
    <property type="match status" value="2"/>
</dbReference>
<keyword evidence="2" id="KW-0677">Repeat</keyword>
<sequence length="1088" mass="119338">MESDRTNITPSNGANDGYQKIRPLHGRTSGPTRRSTKGQWTAEEDEILRKAVQHFNGKNWKKIAECFKDRTDVQCLHRWQKVLNPELVKGPWSKEEDEIIIELVNKYGAKKWSTIAQHLPGRIGKQCRERWHNHLNPAINKEAWTQEEELALIRAHQIYGNKWAELTKLLPGRTDNAIKNHWNSSVKKKLDSYLASGLLAQFQGLPHVSHQNQFMPPSSSRVQQSSGDDSVPKDGTEAEEISECSQGSTVVGCSQSTSDMANAVVLTREECRLTEESCYRKDPSSSPASCSQNYHTTLEDVAFSVPEVPCELGNSSKFLEHNLSHDWETSAGKDYQLNSNELPDISSLDLGQKSPGLYMHSIGCSEYFDVHEVISFPLENCVGLGASTSMGNMITGSDKPEHMLISEGGCCRVIYPEAGTDGCFPSGNLTKCSNIIDLDGSADSLLYRSSNYQIPETTGTLASQSYYPLRSDMLESSCCQPFSVPSPLPPHDGALIFDSEPNQFNDCSLGNQEEHLGTSSLDGFIYTNDSANSPCHNGTDNVGLHEHLDQEKDSTKLVPADAFGSGPSNNIQTCPSMDENAIVPTEQEDAGSLFYEPPRFPSLDVPFFSCDLIQSGSDMQLEYSPLGIRQLMMSSMNCFTPFRLWDSPSRDDSPDAVLKNAAKTFTRTPSILKKRHRDLLSPLSEKRREKKLESGINQESFSSLTSDFSQLDAFDENGNQRAPLLSPTSDQKRNSGGSTEERENLSHTFEVGKEEGKDSTAFLDNKILEKEFDSSNPRDKAKQGTAAGTDAKTEGDADAEVQIVQQPSGVLVEHNINDMVFFSSDRFGIKSGRAMGPSAITLGSHHSRKLEAALNQSAPSESSSGNPCLSVVSSPTAGGKGRSHLVTVTSVQSAPSSTPLEIMVENSGNDAGVENLSIFGGTPFKRSIESPSSWKSPWFINSFLPGPRVDTDITIEDIGYLMTPGDKSYDAIGLMKQLSEHTAAAFADAQEVLGNETPKTILREKSSNIQKPNQENNHIAISQPENHSVVASNVLTERRVLDFSECGTPPRKGTESGNLSTAISFSSPSSYLLKGCRPVVHDYYHHNS</sequence>
<dbReference type="InterPro" id="IPR017930">
    <property type="entry name" value="Myb_dom"/>
</dbReference>